<feature type="compositionally biased region" description="Basic and acidic residues" evidence="7">
    <location>
        <begin position="393"/>
        <end position="402"/>
    </location>
</feature>
<feature type="transmembrane region" description="Helical" evidence="8">
    <location>
        <begin position="281"/>
        <end position="299"/>
    </location>
</feature>
<dbReference type="PANTHER" id="PTHR47797:SF1">
    <property type="entry name" value="CYTOCHROME B561 DOMAIN-CONTAINING PROTEIN-RELATED"/>
    <property type="match status" value="1"/>
</dbReference>
<keyword evidence="6 8" id="KW-0472">Membrane</keyword>
<feature type="region of interest" description="Disordered" evidence="7">
    <location>
        <begin position="376"/>
        <end position="421"/>
    </location>
</feature>
<evidence type="ECO:0000256" key="9">
    <source>
        <dbReference type="SAM" id="SignalP"/>
    </source>
</evidence>
<dbReference type="SMART" id="SM00665">
    <property type="entry name" value="B561"/>
    <property type="match status" value="1"/>
</dbReference>
<feature type="transmembrane region" description="Helical" evidence="8">
    <location>
        <begin position="319"/>
        <end position="340"/>
    </location>
</feature>
<dbReference type="CDD" id="cd09630">
    <property type="entry name" value="CDH_like_cytochrome"/>
    <property type="match status" value="1"/>
</dbReference>
<dbReference type="SMART" id="SM00664">
    <property type="entry name" value="DoH"/>
    <property type="match status" value="1"/>
</dbReference>
<keyword evidence="9" id="KW-0732">Signal</keyword>
<accession>A0A9P7YK76</accession>
<dbReference type="Pfam" id="PF16010">
    <property type="entry name" value="CDH-cyt"/>
    <property type="match status" value="1"/>
</dbReference>
<dbReference type="InterPro" id="IPR005018">
    <property type="entry name" value="DOMON_domain"/>
</dbReference>
<dbReference type="OrthoDB" id="19261at2759"/>
<evidence type="ECO:0008006" key="14">
    <source>
        <dbReference type="Google" id="ProtNLM"/>
    </source>
</evidence>
<dbReference type="InterPro" id="IPR015920">
    <property type="entry name" value="Cellobiose_DH-like_cyt"/>
</dbReference>
<keyword evidence="5 8" id="KW-1133">Transmembrane helix</keyword>
<dbReference type="InterPro" id="IPR006593">
    <property type="entry name" value="Cyt_b561/ferric_Rdtase_TM"/>
</dbReference>
<name>A0A9P7YK76_9HELO</name>
<evidence type="ECO:0000256" key="8">
    <source>
        <dbReference type="SAM" id="Phobius"/>
    </source>
</evidence>
<evidence type="ECO:0000256" key="2">
    <source>
        <dbReference type="ARBA" id="ARBA00022448"/>
    </source>
</evidence>
<keyword evidence="2" id="KW-0813">Transport</keyword>
<reference evidence="12" key="1">
    <citation type="journal article" date="2021" name="IMA Fungus">
        <title>Genomic characterization of three marine fungi, including Emericellopsis atlantica sp. nov. with signatures of a generalist lifestyle and marine biomass degradation.</title>
        <authorList>
            <person name="Hagestad O.C."/>
            <person name="Hou L."/>
            <person name="Andersen J.H."/>
            <person name="Hansen E.H."/>
            <person name="Altermark B."/>
            <person name="Li C."/>
            <person name="Kuhnert E."/>
            <person name="Cox R.J."/>
            <person name="Crous P.W."/>
            <person name="Spatafora J.W."/>
            <person name="Lail K."/>
            <person name="Amirebrahimi M."/>
            <person name="Lipzen A."/>
            <person name="Pangilinan J."/>
            <person name="Andreopoulos W."/>
            <person name="Hayes R.D."/>
            <person name="Ng V."/>
            <person name="Grigoriev I.V."/>
            <person name="Jackson S.A."/>
            <person name="Sutton T.D.S."/>
            <person name="Dobson A.D.W."/>
            <person name="Rama T."/>
        </authorList>
    </citation>
    <scope>NUCLEOTIDE SEQUENCE</scope>
    <source>
        <strain evidence="12">TRa018bII</strain>
    </source>
</reference>
<sequence length="421" mass="45553">MVKMRSALAAAVAFLSASVAAVSFSGFASDLESIKFAINIPQEENSNALYFSMSAPIETSWFAVGMGGSTMKDSLMFMAYLDKSGKNMTLSPRLSYGQVEPSFTPDVGITILNGTEVTKDTMTVSVKCFGCRKWKGGAIDPTSTNAKFIWANGGVGAIKSNSKNAAIKRHGSYGRFQMDLTKAVGPGGAAPLNTTKTEGSLQISEVADRNFMSGAHACIMVFTFVGLMPIAVLLLRVANSPRLHGVVQAVSASLALVGLALGLKVGMMYNRTRKFNTAHQIIGLLVIIMMVGQFVLGFLHHRMFVKTKAPTKLAPIHIWLGRVVILAGTVNAFIGFPLALNARFDLFLLGIVLFMVILSGPLIFWRWRRNIQKAEKEAEIGKPRGGGYQSEPWRGEVGRGDVDLGNYPPPPQPMQPPPMYR</sequence>
<keyword evidence="13" id="KW-1185">Reference proteome</keyword>
<feature type="compositionally biased region" description="Pro residues" evidence="7">
    <location>
        <begin position="407"/>
        <end position="421"/>
    </location>
</feature>
<dbReference type="Pfam" id="PF03188">
    <property type="entry name" value="Cytochrom_B561"/>
    <property type="match status" value="1"/>
</dbReference>
<feature type="transmembrane region" description="Helical" evidence="8">
    <location>
        <begin position="214"/>
        <end position="235"/>
    </location>
</feature>
<evidence type="ECO:0000256" key="7">
    <source>
        <dbReference type="SAM" id="MobiDB-lite"/>
    </source>
</evidence>
<protein>
    <recommendedName>
        <fullName evidence="14">DOMON domain-containing protein</fullName>
    </recommendedName>
</protein>
<feature type="chain" id="PRO_5040304856" description="DOMON domain-containing protein" evidence="9">
    <location>
        <begin position="22"/>
        <end position="421"/>
    </location>
</feature>
<feature type="domain" description="DOMON" evidence="10">
    <location>
        <begin position="61"/>
        <end position="153"/>
    </location>
</feature>
<dbReference type="AlphaFoldDB" id="A0A9P7YK76"/>
<organism evidence="12 13">
    <name type="scientific">Amylocarpus encephaloides</name>
    <dbReference type="NCBI Taxonomy" id="45428"/>
    <lineage>
        <taxon>Eukaryota</taxon>
        <taxon>Fungi</taxon>
        <taxon>Dikarya</taxon>
        <taxon>Ascomycota</taxon>
        <taxon>Pezizomycotina</taxon>
        <taxon>Leotiomycetes</taxon>
        <taxon>Helotiales</taxon>
        <taxon>Helotiales incertae sedis</taxon>
        <taxon>Amylocarpus</taxon>
    </lineage>
</organism>
<comment type="subcellular location">
    <subcellularLocation>
        <location evidence="1">Membrane</location>
    </subcellularLocation>
</comment>
<feature type="domain" description="Cytochrome b561" evidence="11">
    <location>
        <begin position="215"/>
        <end position="336"/>
    </location>
</feature>
<proteinExistence type="predicted"/>
<dbReference type="Gene3D" id="1.20.120.1770">
    <property type="match status" value="1"/>
</dbReference>
<dbReference type="Proteomes" id="UP000824998">
    <property type="component" value="Unassembled WGS sequence"/>
</dbReference>
<evidence type="ECO:0000256" key="5">
    <source>
        <dbReference type="ARBA" id="ARBA00022989"/>
    </source>
</evidence>
<keyword evidence="3 8" id="KW-0812">Transmembrane</keyword>
<evidence type="ECO:0000313" key="12">
    <source>
        <dbReference type="EMBL" id="KAG9235060.1"/>
    </source>
</evidence>
<evidence type="ECO:0000256" key="4">
    <source>
        <dbReference type="ARBA" id="ARBA00022982"/>
    </source>
</evidence>
<evidence type="ECO:0000259" key="11">
    <source>
        <dbReference type="SMART" id="SM00665"/>
    </source>
</evidence>
<gene>
    <name evidence="12" type="ORF">BJ875DRAFT_460036</name>
</gene>
<evidence type="ECO:0000259" key="10">
    <source>
        <dbReference type="SMART" id="SM00664"/>
    </source>
</evidence>
<keyword evidence="4" id="KW-0249">Electron transport</keyword>
<evidence type="ECO:0000256" key="3">
    <source>
        <dbReference type="ARBA" id="ARBA00022692"/>
    </source>
</evidence>
<dbReference type="EMBL" id="MU251443">
    <property type="protein sequence ID" value="KAG9235060.1"/>
    <property type="molecule type" value="Genomic_DNA"/>
</dbReference>
<feature type="transmembrane region" description="Helical" evidence="8">
    <location>
        <begin position="346"/>
        <end position="365"/>
    </location>
</feature>
<comment type="caution">
    <text evidence="12">The sequence shown here is derived from an EMBL/GenBank/DDBJ whole genome shotgun (WGS) entry which is preliminary data.</text>
</comment>
<dbReference type="Gene3D" id="2.60.40.1210">
    <property type="entry name" value="Cellobiose dehydrogenase, cytochrome domain"/>
    <property type="match status" value="1"/>
</dbReference>
<evidence type="ECO:0000313" key="13">
    <source>
        <dbReference type="Proteomes" id="UP000824998"/>
    </source>
</evidence>
<dbReference type="PANTHER" id="PTHR47797">
    <property type="entry name" value="DEHYDROGENASE, PUTATIVE (AFU_ORTHOLOGUE AFUA_8G05805)-RELATED"/>
    <property type="match status" value="1"/>
</dbReference>
<dbReference type="SUPFAM" id="SSF49344">
    <property type="entry name" value="CBD9-like"/>
    <property type="match status" value="1"/>
</dbReference>
<evidence type="ECO:0000256" key="1">
    <source>
        <dbReference type="ARBA" id="ARBA00004370"/>
    </source>
</evidence>
<feature type="transmembrane region" description="Helical" evidence="8">
    <location>
        <begin position="247"/>
        <end position="269"/>
    </location>
</feature>
<dbReference type="GO" id="GO:0016020">
    <property type="term" value="C:membrane"/>
    <property type="evidence" value="ECO:0007669"/>
    <property type="project" value="UniProtKB-SubCell"/>
</dbReference>
<evidence type="ECO:0000256" key="6">
    <source>
        <dbReference type="ARBA" id="ARBA00023136"/>
    </source>
</evidence>
<dbReference type="CDD" id="cd08760">
    <property type="entry name" value="Cyt_b561_FRRS1_like"/>
    <property type="match status" value="1"/>
</dbReference>
<feature type="signal peptide" evidence="9">
    <location>
        <begin position="1"/>
        <end position="21"/>
    </location>
</feature>